<keyword evidence="8" id="KW-1185">Reference proteome</keyword>
<dbReference type="AlphaFoldDB" id="A0ABD3N8I6"/>
<proteinExistence type="inferred from homology"/>
<keyword evidence="4" id="KW-0720">Serine protease</keyword>
<evidence type="ECO:0000256" key="3">
    <source>
        <dbReference type="ARBA" id="ARBA00022801"/>
    </source>
</evidence>
<dbReference type="InterPro" id="IPR029062">
    <property type="entry name" value="Class_I_gatase-like"/>
</dbReference>
<keyword evidence="6" id="KW-0732">Signal</keyword>
<sequence length="400" mass="44375">MLGLRLTSFALICAHCFSYVQLRASFSRARGRQQLRLAESNDVSSTAGWATHALLFSSWTDGVAANKDAQLLLKYSLLTKMLRDKLNNHEEEVKSSVEFSPCNGPDISALNNLEIADVLLDQGNSILESNSIINDSFSTWSKGVLKWLLRTNKSVELKFLYIPTAMYALSPSSSNTPGKQRQRARADGKKRRDQVMKLLNEMFTENDDETTKLNICAITLDLDDGSLKQPAGFLNQDSVPKPSVNTKKDATYALSGWNPHLIYVEGGNTFWLQYCIEKGNYPQAIIDSCTGKNGAVYCGKSAGAIVAGNYIETAIWKGWDNPSIVPERESYDQWIGCKGFGFAGNRSFFPHYSSEWESLVKEKTKLEPMSGTVEVLYEDAVYGVFGDSGKRFVLGSKLIA</sequence>
<dbReference type="PANTHER" id="PTHR20842">
    <property type="entry name" value="PROTEASE S51 ALPHA-ASPARTYL DIPEPTIDASE"/>
    <property type="match status" value="1"/>
</dbReference>
<feature type="compositionally biased region" description="Basic residues" evidence="5">
    <location>
        <begin position="180"/>
        <end position="191"/>
    </location>
</feature>
<protein>
    <submittedName>
        <fullName evidence="7">Uncharacterized protein</fullName>
    </submittedName>
</protein>
<accession>A0ABD3N8I6</accession>
<dbReference type="EMBL" id="JALLPJ020001307">
    <property type="protein sequence ID" value="KAL3770586.1"/>
    <property type="molecule type" value="Genomic_DNA"/>
</dbReference>
<feature type="region of interest" description="Disordered" evidence="5">
    <location>
        <begin position="171"/>
        <end position="191"/>
    </location>
</feature>
<dbReference type="Pfam" id="PF03575">
    <property type="entry name" value="Peptidase_S51"/>
    <property type="match status" value="1"/>
</dbReference>
<evidence type="ECO:0000313" key="8">
    <source>
        <dbReference type="Proteomes" id="UP001530400"/>
    </source>
</evidence>
<keyword evidence="3" id="KW-0378">Hydrolase</keyword>
<evidence type="ECO:0000256" key="4">
    <source>
        <dbReference type="ARBA" id="ARBA00022825"/>
    </source>
</evidence>
<evidence type="ECO:0000256" key="1">
    <source>
        <dbReference type="ARBA" id="ARBA00006534"/>
    </source>
</evidence>
<organism evidence="7 8">
    <name type="scientific">Cyclotella atomus</name>
    <dbReference type="NCBI Taxonomy" id="382360"/>
    <lineage>
        <taxon>Eukaryota</taxon>
        <taxon>Sar</taxon>
        <taxon>Stramenopiles</taxon>
        <taxon>Ochrophyta</taxon>
        <taxon>Bacillariophyta</taxon>
        <taxon>Coscinodiscophyceae</taxon>
        <taxon>Thalassiosirophycidae</taxon>
        <taxon>Stephanodiscales</taxon>
        <taxon>Stephanodiscaceae</taxon>
        <taxon>Cyclotella</taxon>
    </lineage>
</organism>
<dbReference type="InterPro" id="IPR005320">
    <property type="entry name" value="Peptidase_S51"/>
</dbReference>
<comment type="similarity">
    <text evidence="1">Belongs to the peptidase S51 family.</text>
</comment>
<dbReference type="GO" id="GO:0008236">
    <property type="term" value="F:serine-type peptidase activity"/>
    <property type="evidence" value="ECO:0007669"/>
    <property type="project" value="UniProtKB-KW"/>
</dbReference>
<evidence type="ECO:0000313" key="7">
    <source>
        <dbReference type="EMBL" id="KAL3770586.1"/>
    </source>
</evidence>
<feature type="signal peptide" evidence="6">
    <location>
        <begin position="1"/>
        <end position="22"/>
    </location>
</feature>
<evidence type="ECO:0000256" key="2">
    <source>
        <dbReference type="ARBA" id="ARBA00022670"/>
    </source>
</evidence>
<feature type="chain" id="PRO_5044882718" evidence="6">
    <location>
        <begin position="23"/>
        <end position="400"/>
    </location>
</feature>
<evidence type="ECO:0000256" key="6">
    <source>
        <dbReference type="SAM" id="SignalP"/>
    </source>
</evidence>
<dbReference type="Proteomes" id="UP001530400">
    <property type="component" value="Unassembled WGS sequence"/>
</dbReference>
<dbReference type="Gene3D" id="3.40.50.880">
    <property type="match status" value="1"/>
</dbReference>
<name>A0ABD3N8I6_9STRA</name>
<reference evidence="7 8" key="1">
    <citation type="submission" date="2024-10" db="EMBL/GenBank/DDBJ databases">
        <title>Updated reference genomes for cyclostephanoid diatoms.</title>
        <authorList>
            <person name="Roberts W.R."/>
            <person name="Alverson A.J."/>
        </authorList>
    </citation>
    <scope>NUCLEOTIDE SEQUENCE [LARGE SCALE GENOMIC DNA]</scope>
    <source>
        <strain evidence="7 8">AJA010-31</strain>
    </source>
</reference>
<evidence type="ECO:0000256" key="5">
    <source>
        <dbReference type="SAM" id="MobiDB-lite"/>
    </source>
</evidence>
<comment type="caution">
    <text evidence="7">The sequence shown here is derived from an EMBL/GenBank/DDBJ whole genome shotgun (WGS) entry which is preliminary data.</text>
</comment>
<keyword evidence="2" id="KW-0645">Protease</keyword>
<gene>
    <name evidence="7" type="ORF">ACHAWO_000946</name>
</gene>
<dbReference type="PANTHER" id="PTHR20842:SF0">
    <property type="entry name" value="ALPHA-ASPARTYL DIPEPTIDASE"/>
    <property type="match status" value="1"/>
</dbReference>
<dbReference type="GO" id="GO:0006508">
    <property type="term" value="P:proteolysis"/>
    <property type="evidence" value="ECO:0007669"/>
    <property type="project" value="UniProtKB-KW"/>
</dbReference>